<dbReference type="Pfam" id="PF02424">
    <property type="entry name" value="ApbE"/>
    <property type="match status" value="1"/>
</dbReference>
<name>A0ABN6LFS4_9BACT</name>
<dbReference type="EMBL" id="AP025297">
    <property type="protein sequence ID" value="BDD02025.1"/>
    <property type="molecule type" value="Genomic_DNA"/>
</dbReference>
<evidence type="ECO:0000256" key="3">
    <source>
        <dbReference type="ARBA" id="ARBA00016337"/>
    </source>
</evidence>
<organism evidence="11 12">
    <name type="scientific">Persicobacter psychrovividus</name>
    <dbReference type="NCBI Taxonomy" id="387638"/>
    <lineage>
        <taxon>Bacteria</taxon>
        <taxon>Pseudomonadati</taxon>
        <taxon>Bacteroidota</taxon>
        <taxon>Cytophagia</taxon>
        <taxon>Cytophagales</taxon>
        <taxon>Persicobacteraceae</taxon>
        <taxon>Persicobacter</taxon>
    </lineage>
</organism>
<dbReference type="PANTHER" id="PTHR30040">
    <property type="entry name" value="THIAMINE BIOSYNTHESIS LIPOPROTEIN APBE"/>
    <property type="match status" value="1"/>
</dbReference>
<dbReference type="SUPFAM" id="SSF143631">
    <property type="entry name" value="ApbE-like"/>
    <property type="match status" value="1"/>
</dbReference>
<reference evidence="11 12" key="1">
    <citation type="submission" date="2021-12" db="EMBL/GenBank/DDBJ databases">
        <title>Genome sequencing of bacteria with rrn-lacking chromosome and rrn-plasmid.</title>
        <authorList>
            <person name="Anda M."/>
            <person name="Iwasaki W."/>
        </authorList>
    </citation>
    <scope>NUCLEOTIDE SEQUENCE [LARGE SCALE GENOMIC DNA]</scope>
    <source>
        <strain evidence="11 12">NBRC 101262</strain>
        <plasmid evidence="11 12">pPP5</plasmid>
    </source>
</reference>
<dbReference type="Proteomes" id="UP001354989">
    <property type="component" value="Plasmid pPP5"/>
</dbReference>
<keyword evidence="7" id="KW-0274">FAD</keyword>
<keyword evidence="8" id="KW-0460">Magnesium</keyword>
<protein>
    <recommendedName>
        <fullName evidence="3">FAD:protein FMN transferase</fullName>
        <ecNumber evidence="2">2.7.1.180</ecNumber>
    </recommendedName>
    <alternativeName>
        <fullName evidence="9">Flavin transferase</fullName>
    </alternativeName>
</protein>
<geneLocation type="plasmid" evidence="11 12">
    <name>pPP5</name>
</geneLocation>
<evidence type="ECO:0000313" key="11">
    <source>
        <dbReference type="EMBL" id="BDD02025.1"/>
    </source>
</evidence>
<dbReference type="InterPro" id="IPR024932">
    <property type="entry name" value="ApbE"/>
</dbReference>
<accession>A0ABN6LFS4</accession>
<comment type="catalytic activity">
    <reaction evidence="10">
        <text>L-threonyl-[protein] + FAD = FMN-L-threonyl-[protein] + AMP + H(+)</text>
        <dbReference type="Rhea" id="RHEA:36847"/>
        <dbReference type="Rhea" id="RHEA-COMP:11060"/>
        <dbReference type="Rhea" id="RHEA-COMP:11061"/>
        <dbReference type="ChEBI" id="CHEBI:15378"/>
        <dbReference type="ChEBI" id="CHEBI:30013"/>
        <dbReference type="ChEBI" id="CHEBI:57692"/>
        <dbReference type="ChEBI" id="CHEBI:74257"/>
        <dbReference type="ChEBI" id="CHEBI:456215"/>
        <dbReference type="EC" id="2.7.1.180"/>
    </reaction>
</comment>
<evidence type="ECO:0000256" key="6">
    <source>
        <dbReference type="ARBA" id="ARBA00022723"/>
    </source>
</evidence>
<evidence type="ECO:0000256" key="7">
    <source>
        <dbReference type="ARBA" id="ARBA00022827"/>
    </source>
</evidence>
<evidence type="ECO:0000256" key="1">
    <source>
        <dbReference type="ARBA" id="ARBA00001946"/>
    </source>
</evidence>
<evidence type="ECO:0000256" key="4">
    <source>
        <dbReference type="ARBA" id="ARBA00022630"/>
    </source>
</evidence>
<evidence type="ECO:0000256" key="2">
    <source>
        <dbReference type="ARBA" id="ARBA00011955"/>
    </source>
</evidence>
<dbReference type="Gene3D" id="3.10.520.10">
    <property type="entry name" value="ApbE-like domains"/>
    <property type="match status" value="1"/>
</dbReference>
<sequence>MITESLSFPAMNTYFEMFLWHHQTYAFLHEVCGEAQRQVLKLEQILSRYNVDAEVYQLNRTATEQPQRVSPVLFQYLEQSLRLCQQTQGLFNIGYCADTALTDCLHLDHSRSEAFFSDPSLQLDFGGIGKGIALKKIAEILDIYEIAHAFVSFGGSSILTKGRHPYADHWLFDLRNSEWDHPLPMTDSSLSISGYQGQNHHQQQHIINPEKKQKQHRHQLVVVQHHCPMEAEAISTALMVADQGQRQHILEAFEVEDLFLL</sequence>
<evidence type="ECO:0000256" key="9">
    <source>
        <dbReference type="ARBA" id="ARBA00031306"/>
    </source>
</evidence>
<keyword evidence="12" id="KW-1185">Reference proteome</keyword>
<evidence type="ECO:0000256" key="8">
    <source>
        <dbReference type="ARBA" id="ARBA00022842"/>
    </source>
</evidence>
<dbReference type="EC" id="2.7.1.180" evidence="2"/>
<keyword evidence="6" id="KW-0479">Metal-binding</keyword>
<evidence type="ECO:0000313" key="12">
    <source>
        <dbReference type="Proteomes" id="UP001354989"/>
    </source>
</evidence>
<proteinExistence type="predicted"/>
<keyword evidence="11" id="KW-0614">Plasmid</keyword>
<evidence type="ECO:0000256" key="5">
    <source>
        <dbReference type="ARBA" id="ARBA00022679"/>
    </source>
</evidence>
<dbReference type="PANTHER" id="PTHR30040:SF2">
    <property type="entry name" value="FAD:PROTEIN FMN TRANSFERASE"/>
    <property type="match status" value="1"/>
</dbReference>
<keyword evidence="4" id="KW-0285">Flavoprotein</keyword>
<dbReference type="InterPro" id="IPR003374">
    <property type="entry name" value="ApbE-like_sf"/>
</dbReference>
<comment type="cofactor">
    <cofactor evidence="1">
        <name>Mg(2+)</name>
        <dbReference type="ChEBI" id="CHEBI:18420"/>
    </cofactor>
</comment>
<evidence type="ECO:0000256" key="10">
    <source>
        <dbReference type="ARBA" id="ARBA00048540"/>
    </source>
</evidence>
<keyword evidence="5" id="KW-0808">Transferase</keyword>
<gene>
    <name evidence="11" type="ORF">PEPS_43050</name>
</gene>
<dbReference type="RefSeq" id="WP_338399207.1">
    <property type="nucleotide sequence ID" value="NZ_AP025297.1"/>
</dbReference>